<comment type="caution">
    <text evidence="1">The sequence shown here is derived from an EMBL/GenBank/DDBJ whole genome shotgun (WGS) entry which is preliminary data.</text>
</comment>
<evidence type="ECO:0000313" key="1">
    <source>
        <dbReference type="EMBL" id="KAF0329140.1"/>
    </source>
</evidence>
<organism evidence="1 2">
    <name type="scientific">Colletotrichum asianum</name>
    <dbReference type="NCBI Taxonomy" id="702518"/>
    <lineage>
        <taxon>Eukaryota</taxon>
        <taxon>Fungi</taxon>
        <taxon>Dikarya</taxon>
        <taxon>Ascomycota</taxon>
        <taxon>Pezizomycotina</taxon>
        <taxon>Sordariomycetes</taxon>
        <taxon>Hypocreomycetidae</taxon>
        <taxon>Glomerellales</taxon>
        <taxon>Glomerellaceae</taxon>
        <taxon>Colletotrichum</taxon>
        <taxon>Colletotrichum gloeosporioides species complex</taxon>
    </lineage>
</organism>
<accession>A0A8H3ZY27</accession>
<dbReference type="EMBL" id="WOWK01000013">
    <property type="protein sequence ID" value="KAF0329140.1"/>
    <property type="molecule type" value="Genomic_DNA"/>
</dbReference>
<proteinExistence type="predicted"/>
<reference evidence="1 2" key="1">
    <citation type="submission" date="2019-12" db="EMBL/GenBank/DDBJ databases">
        <title>A genome sequence resource for the geographically widespread anthracnose pathogen Colletotrichum asianum.</title>
        <authorList>
            <person name="Meng Y."/>
        </authorList>
    </citation>
    <scope>NUCLEOTIDE SEQUENCE [LARGE SCALE GENOMIC DNA]</scope>
    <source>
        <strain evidence="1 2">ICMP 18580</strain>
    </source>
</reference>
<name>A0A8H3ZY27_9PEZI</name>
<keyword evidence="2" id="KW-1185">Reference proteome</keyword>
<sequence>MRLLEMRGQVKVAALASKAELTATPAHRADYKAHKYRHLLFLLRGGACIQSLASIANFGSPRLLGLVDLPSFTRHPAPPPMLRSHDCPCRAIWSVPASWTPGPEPHIRTGTRKRIFGPGTTVPFDSFQS</sequence>
<gene>
    <name evidence="1" type="ORF">GQ607_003449</name>
</gene>
<dbReference type="AlphaFoldDB" id="A0A8H3ZY27"/>
<protein>
    <submittedName>
        <fullName evidence="1">Uncharacterized protein</fullName>
    </submittedName>
</protein>
<evidence type="ECO:0000313" key="2">
    <source>
        <dbReference type="Proteomes" id="UP000434172"/>
    </source>
</evidence>
<dbReference type="Proteomes" id="UP000434172">
    <property type="component" value="Unassembled WGS sequence"/>
</dbReference>